<dbReference type="PROSITE" id="PS50943">
    <property type="entry name" value="HTH_CROC1"/>
    <property type="match status" value="1"/>
</dbReference>
<dbReference type="SUPFAM" id="SSF47413">
    <property type="entry name" value="lambda repressor-like DNA-binding domains"/>
    <property type="match status" value="1"/>
</dbReference>
<comment type="caution">
    <text evidence="3">The sequence shown here is derived from an EMBL/GenBank/DDBJ whole genome shotgun (WGS) entry which is preliminary data.</text>
</comment>
<reference evidence="3 4" key="1">
    <citation type="submission" date="2018-05" db="EMBL/GenBank/DDBJ databases">
        <title>Comparative genomic sequence analysis between strain HN4 and CCM 8460T (Falsochrobactrum ovis) will provide more evidence to prove that HN4 is a new species of Falsochrobactrum.</title>
        <authorList>
            <person name="Lyu W."/>
            <person name="Sun L."/>
            <person name="Yao L."/>
        </authorList>
    </citation>
    <scope>NUCLEOTIDE SEQUENCE [LARGE SCALE GENOMIC DNA]</scope>
    <source>
        <strain evidence="3 4">HN4</strain>
    </source>
</reference>
<dbReference type="Proteomes" id="UP000245865">
    <property type="component" value="Unassembled WGS sequence"/>
</dbReference>
<dbReference type="InterPro" id="IPR013096">
    <property type="entry name" value="Cupin_2"/>
</dbReference>
<gene>
    <name evidence="3" type="ORF">DKP76_02785</name>
</gene>
<name>A0A316JFU2_9HYPH</name>
<proteinExistence type="predicted"/>
<dbReference type="GO" id="GO:0005829">
    <property type="term" value="C:cytosol"/>
    <property type="evidence" value="ECO:0007669"/>
    <property type="project" value="TreeGrafter"/>
</dbReference>
<dbReference type="InterPro" id="IPR014710">
    <property type="entry name" value="RmlC-like_jellyroll"/>
</dbReference>
<evidence type="ECO:0000259" key="2">
    <source>
        <dbReference type="PROSITE" id="PS50943"/>
    </source>
</evidence>
<evidence type="ECO:0000313" key="3">
    <source>
        <dbReference type="EMBL" id="PWL19489.1"/>
    </source>
</evidence>
<accession>A0A316JFU2</accession>
<dbReference type="AlphaFoldDB" id="A0A316JFU2"/>
<dbReference type="Pfam" id="PF07883">
    <property type="entry name" value="Cupin_2"/>
    <property type="match status" value="1"/>
</dbReference>
<dbReference type="SMART" id="SM00530">
    <property type="entry name" value="HTH_XRE"/>
    <property type="match status" value="1"/>
</dbReference>
<sequence length="203" mass="22353">MDIDLDVVRPSFPSGPASVESINVGARVAQLRSDRGWTLQEAAKRTGVSFSTLSKIERQELSPTVTTLTKIARGLNMGLSQLLETARPSAITARRSISRSSEGSSTKTSTCDNMMLCNDLTNRKMTPIRTRVRARDISAYTEWASYNAEIFLVVMKGTLVIHSQGYAPTRLEEGDSIYYDASNGHLWVSEGVEDAVVVWVYAD</sequence>
<dbReference type="Gene3D" id="1.10.260.40">
    <property type="entry name" value="lambda repressor-like DNA-binding domains"/>
    <property type="match status" value="1"/>
</dbReference>
<dbReference type="CDD" id="cd02209">
    <property type="entry name" value="cupin_XRE_C"/>
    <property type="match status" value="1"/>
</dbReference>
<dbReference type="Gene3D" id="2.60.120.10">
    <property type="entry name" value="Jelly Rolls"/>
    <property type="match status" value="1"/>
</dbReference>
<keyword evidence="1" id="KW-0238">DNA-binding</keyword>
<evidence type="ECO:0000256" key="1">
    <source>
        <dbReference type="ARBA" id="ARBA00023125"/>
    </source>
</evidence>
<evidence type="ECO:0000313" key="4">
    <source>
        <dbReference type="Proteomes" id="UP000245865"/>
    </source>
</evidence>
<dbReference type="GO" id="GO:0003677">
    <property type="term" value="F:DNA binding"/>
    <property type="evidence" value="ECO:0007669"/>
    <property type="project" value="UniProtKB-KW"/>
</dbReference>
<dbReference type="PANTHER" id="PTHR46797">
    <property type="entry name" value="HTH-TYPE TRANSCRIPTIONAL REGULATOR"/>
    <property type="match status" value="1"/>
</dbReference>
<dbReference type="GO" id="GO:0003700">
    <property type="term" value="F:DNA-binding transcription factor activity"/>
    <property type="evidence" value="ECO:0007669"/>
    <property type="project" value="TreeGrafter"/>
</dbReference>
<dbReference type="EMBL" id="QGDB01000001">
    <property type="protein sequence ID" value="PWL19489.1"/>
    <property type="molecule type" value="Genomic_DNA"/>
</dbReference>
<keyword evidence="4" id="KW-1185">Reference proteome</keyword>
<dbReference type="InterPro" id="IPR010982">
    <property type="entry name" value="Lambda_DNA-bd_dom_sf"/>
</dbReference>
<dbReference type="InterPro" id="IPR050807">
    <property type="entry name" value="TransReg_Diox_bact_type"/>
</dbReference>
<organism evidence="3 4">
    <name type="scientific">Falsochrobactrum shanghaiense</name>
    <dbReference type="NCBI Taxonomy" id="2201899"/>
    <lineage>
        <taxon>Bacteria</taxon>
        <taxon>Pseudomonadati</taxon>
        <taxon>Pseudomonadota</taxon>
        <taxon>Alphaproteobacteria</taxon>
        <taxon>Hyphomicrobiales</taxon>
        <taxon>Brucellaceae</taxon>
        <taxon>Falsochrobactrum</taxon>
    </lineage>
</organism>
<dbReference type="PANTHER" id="PTHR46797:SF20">
    <property type="entry name" value="BLR4304 PROTEIN"/>
    <property type="match status" value="1"/>
</dbReference>
<dbReference type="OrthoDB" id="9814751at2"/>
<feature type="domain" description="HTH cro/C1-type" evidence="2">
    <location>
        <begin position="28"/>
        <end position="82"/>
    </location>
</feature>
<dbReference type="InterPro" id="IPR011051">
    <property type="entry name" value="RmlC_Cupin_sf"/>
</dbReference>
<dbReference type="CDD" id="cd00093">
    <property type="entry name" value="HTH_XRE"/>
    <property type="match status" value="1"/>
</dbReference>
<dbReference type="SUPFAM" id="SSF51182">
    <property type="entry name" value="RmlC-like cupins"/>
    <property type="match status" value="1"/>
</dbReference>
<dbReference type="Pfam" id="PF01381">
    <property type="entry name" value="HTH_3"/>
    <property type="match status" value="1"/>
</dbReference>
<dbReference type="InterPro" id="IPR001387">
    <property type="entry name" value="Cro/C1-type_HTH"/>
</dbReference>
<protein>
    <submittedName>
        <fullName evidence="3">XRE family transcriptional regulator</fullName>
    </submittedName>
</protein>